<proteinExistence type="predicted"/>
<evidence type="ECO:0000313" key="3">
    <source>
        <dbReference type="Proteomes" id="UP000023067"/>
    </source>
</evidence>
<dbReference type="Proteomes" id="UP000023067">
    <property type="component" value="Unassembled WGS sequence"/>
</dbReference>
<evidence type="ECO:0008006" key="4">
    <source>
        <dbReference type="Google" id="ProtNLM"/>
    </source>
</evidence>
<name>Z9JTM2_9MICO</name>
<sequence>MRRPRRLALAVASLGLALAATGCSYMNPVQTHDFYQAADGTNATLERDGKEFAGVRNAILVEESEGSSVLYATAVNTTTEPLQVRLEGSGESGVLFSTSVTVPAQSTVKIGPDEAQTVSVSQDISTGDILTLAVTADGITEEISLPTTGVSLEHYQRSDGGGDA</sequence>
<organism evidence="2 3">
    <name type="scientific">Brachybacterium phenoliresistens</name>
    <dbReference type="NCBI Taxonomy" id="396014"/>
    <lineage>
        <taxon>Bacteria</taxon>
        <taxon>Bacillati</taxon>
        <taxon>Actinomycetota</taxon>
        <taxon>Actinomycetes</taxon>
        <taxon>Micrococcales</taxon>
        <taxon>Dermabacteraceae</taxon>
        <taxon>Brachybacterium</taxon>
    </lineage>
</organism>
<keyword evidence="3" id="KW-1185">Reference proteome</keyword>
<dbReference type="PATRIC" id="fig|396014.3.peg.1971"/>
<protein>
    <recommendedName>
        <fullName evidence="4">DNA modification methylase</fullName>
    </recommendedName>
</protein>
<comment type="caution">
    <text evidence="2">The sequence shown here is derived from an EMBL/GenBank/DDBJ whole genome shotgun (WGS) entry which is preliminary data.</text>
</comment>
<dbReference type="PROSITE" id="PS51257">
    <property type="entry name" value="PROKAR_LIPOPROTEIN"/>
    <property type="match status" value="1"/>
</dbReference>
<keyword evidence="1" id="KW-0732">Signal</keyword>
<dbReference type="OrthoDB" id="4793366at2"/>
<dbReference type="eggNOG" id="ENOG5030IYU">
    <property type="taxonomic scope" value="Bacteria"/>
</dbReference>
<dbReference type="AlphaFoldDB" id="Z9JTM2"/>
<feature type="signal peptide" evidence="1">
    <location>
        <begin position="1"/>
        <end position="19"/>
    </location>
</feature>
<accession>Z9JTM2</accession>
<evidence type="ECO:0000313" key="2">
    <source>
        <dbReference type="EMBL" id="EWS81102.1"/>
    </source>
</evidence>
<gene>
    <name evidence="2" type="ORF">BF93_18180</name>
</gene>
<feature type="chain" id="PRO_5004991406" description="DNA modification methylase" evidence="1">
    <location>
        <begin position="20"/>
        <end position="164"/>
    </location>
</feature>
<dbReference type="HOGENOM" id="CLU_100212_1_0_11"/>
<evidence type="ECO:0000256" key="1">
    <source>
        <dbReference type="SAM" id="SignalP"/>
    </source>
</evidence>
<dbReference type="EMBL" id="JDYK01000009">
    <property type="protein sequence ID" value="EWS81102.1"/>
    <property type="molecule type" value="Genomic_DNA"/>
</dbReference>
<reference evidence="2 3" key="1">
    <citation type="submission" date="2014-02" db="EMBL/GenBank/DDBJ databases">
        <title>Genome sequence of Brachybacterium phenoliresistens strain W13A50.</title>
        <authorList>
            <person name="Wang X."/>
        </authorList>
    </citation>
    <scope>NUCLEOTIDE SEQUENCE [LARGE SCALE GENOMIC DNA]</scope>
    <source>
        <strain evidence="2 3">W13A50</strain>
    </source>
</reference>
<dbReference type="STRING" id="396014.BF93_18180"/>